<sequence length="54" mass="6380">MTPQVHIDPFFSNVFLIVFQKNIYFKASLNDIMNSLKYAPVLRPRFRTDSLLTM</sequence>
<evidence type="ECO:0000313" key="1">
    <source>
        <dbReference type="EMBL" id="EMF81438.1"/>
    </source>
</evidence>
<dbReference type="AlphaFoldDB" id="M3EK68"/>
<dbReference type="Proteomes" id="UP000011770">
    <property type="component" value="Unassembled WGS sequence"/>
</dbReference>
<name>M3EK68_9LEPT</name>
<comment type="caution">
    <text evidence="1">The sequence shown here is derived from an EMBL/GenBank/DDBJ whole genome shotgun (WGS) entry which is preliminary data.</text>
</comment>
<accession>M3EK68</accession>
<dbReference type="EMBL" id="AHOR02000035">
    <property type="protein sequence ID" value="EMF81438.1"/>
    <property type="molecule type" value="Genomic_DNA"/>
</dbReference>
<evidence type="ECO:0000313" key="2">
    <source>
        <dbReference type="Proteomes" id="UP000011770"/>
    </source>
</evidence>
<protein>
    <submittedName>
        <fullName evidence="1">Uncharacterized protein</fullName>
    </submittedName>
</protein>
<gene>
    <name evidence="1" type="ORF">LEP1GSC188_5139</name>
</gene>
<organism evidence="1 2">
    <name type="scientific">Leptospira weilii serovar Topaz str. LT2116</name>
    <dbReference type="NCBI Taxonomy" id="1088540"/>
    <lineage>
        <taxon>Bacteria</taxon>
        <taxon>Pseudomonadati</taxon>
        <taxon>Spirochaetota</taxon>
        <taxon>Spirochaetia</taxon>
        <taxon>Leptospirales</taxon>
        <taxon>Leptospiraceae</taxon>
        <taxon>Leptospira</taxon>
    </lineage>
</organism>
<proteinExistence type="predicted"/>
<reference evidence="1 2" key="1">
    <citation type="submission" date="2013-01" db="EMBL/GenBank/DDBJ databases">
        <authorList>
            <person name="Harkins D.M."/>
            <person name="Durkin A.S."/>
            <person name="Brinkac L.M."/>
            <person name="Haft D.H."/>
            <person name="Selengut J.D."/>
            <person name="Sanka R."/>
            <person name="DePew J."/>
            <person name="Purushe J."/>
            <person name="Tulsiani S.M."/>
            <person name="Graham G.C."/>
            <person name="Burns M.-A."/>
            <person name="Dohnt M.F."/>
            <person name="Smythe L.D."/>
            <person name="McKay D.B."/>
            <person name="Craig S.B."/>
            <person name="Vinetz J.M."/>
            <person name="Sutton G.G."/>
            <person name="Nierman W.C."/>
            <person name="Fouts D.E."/>
        </authorList>
    </citation>
    <scope>NUCLEOTIDE SEQUENCE [LARGE SCALE GENOMIC DNA]</scope>
    <source>
        <strain evidence="1 2">LT2116</strain>
    </source>
</reference>